<dbReference type="PANTHER" id="PTHR36833:SF1">
    <property type="entry name" value="INTEGRAL MEMBRANE TRANSPORT PROTEIN"/>
    <property type="match status" value="1"/>
</dbReference>
<name>A0A852ZJ15_9ACTN</name>
<protein>
    <submittedName>
        <fullName evidence="2">ABC-2 type transport system permease protein</fullName>
    </submittedName>
</protein>
<dbReference type="AlphaFoldDB" id="A0A852ZJ15"/>
<dbReference type="InterPro" id="IPR010390">
    <property type="entry name" value="ABC-2_transporter-like"/>
</dbReference>
<feature type="transmembrane region" description="Helical" evidence="1">
    <location>
        <begin position="166"/>
        <end position="184"/>
    </location>
</feature>
<feature type="transmembrane region" description="Helical" evidence="1">
    <location>
        <begin position="205"/>
        <end position="224"/>
    </location>
</feature>
<keyword evidence="1" id="KW-1133">Transmembrane helix</keyword>
<comment type="caution">
    <text evidence="2">The sequence shown here is derived from an EMBL/GenBank/DDBJ whole genome shotgun (WGS) entry which is preliminary data.</text>
</comment>
<sequence>MVLKLIRLFGILFSLSLRRQLAFRADLLFEVVLTVVGLGSSLAALAMLYTRTSTLGGWGPGEAVVLLGTFQIVSGLRQAFVEPNLTWFGKQVMDGQLDAVLLQPAPAIYLASLSLCAPLALAQVGLGVAVVAYGVQLSGLVVTVAGVAAWLLMVAAATAVMWATRALSAAVVFWAMGLTLDVVYDAVWQFARYPVDIYRRPLRLLLTYVLPVAFLTTVPSRALLHDPTLPLAAAALAVGAGSVLLAQLAWRAGLRRYTSATS</sequence>
<evidence type="ECO:0000256" key="1">
    <source>
        <dbReference type="SAM" id="Phobius"/>
    </source>
</evidence>
<keyword evidence="1" id="KW-0472">Membrane</keyword>
<dbReference type="Proteomes" id="UP000579605">
    <property type="component" value="Unassembled WGS sequence"/>
</dbReference>
<dbReference type="Pfam" id="PF06182">
    <property type="entry name" value="ABC2_membrane_6"/>
    <property type="match status" value="1"/>
</dbReference>
<dbReference type="EMBL" id="JACBZH010000001">
    <property type="protein sequence ID" value="NYH92243.1"/>
    <property type="molecule type" value="Genomic_DNA"/>
</dbReference>
<proteinExistence type="predicted"/>
<feature type="transmembrane region" description="Helical" evidence="1">
    <location>
        <begin position="27"/>
        <end position="49"/>
    </location>
</feature>
<keyword evidence="1" id="KW-0812">Transmembrane</keyword>
<feature type="transmembrane region" description="Helical" evidence="1">
    <location>
        <begin position="230"/>
        <end position="250"/>
    </location>
</feature>
<accession>A0A852ZJ15</accession>
<reference evidence="2 3" key="1">
    <citation type="submission" date="2020-07" db="EMBL/GenBank/DDBJ databases">
        <title>Sequencing the genomes of 1000 actinobacteria strains.</title>
        <authorList>
            <person name="Klenk H.-P."/>
        </authorList>
    </citation>
    <scope>NUCLEOTIDE SEQUENCE [LARGE SCALE GENOMIC DNA]</scope>
    <source>
        <strain evidence="2 3">DSM 18448</strain>
    </source>
</reference>
<evidence type="ECO:0000313" key="3">
    <source>
        <dbReference type="Proteomes" id="UP000579605"/>
    </source>
</evidence>
<gene>
    <name evidence="2" type="ORF">F4554_004881</name>
</gene>
<keyword evidence="3" id="KW-1185">Reference proteome</keyword>
<dbReference type="RefSeq" id="WP_202889443.1">
    <property type="nucleotide sequence ID" value="NZ_BAAARR010000005.1"/>
</dbReference>
<dbReference type="PANTHER" id="PTHR36833">
    <property type="entry name" value="SLR0610 PROTEIN-RELATED"/>
    <property type="match status" value="1"/>
</dbReference>
<evidence type="ECO:0000313" key="2">
    <source>
        <dbReference type="EMBL" id="NYH92243.1"/>
    </source>
</evidence>
<feature type="transmembrane region" description="Helical" evidence="1">
    <location>
        <begin position="107"/>
        <end position="133"/>
    </location>
</feature>
<organism evidence="2 3">
    <name type="scientific">Actinopolymorpha rutila</name>
    <dbReference type="NCBI Taxonomy" id="446787"/>
    <lineage>
        <taxon>Bacteria</taxon>
        <taxon>Bacillati</taxon>
        <taxon>Actinomycetota</taxon>
        <taxon>Actinomycetes</taxon>
        <taxon>Propionibacteriales</taxon>
        <taxon>Actinopolymorphaceae</taxon>
        <taxon>Actinopolymorpha</taxon>
    </lineage>
</organism>
<feature type="transmembrane region" description="Helical" evidence="1">
    <location>
        <begin position="140"/>
        <end position="160"/>
    </location>
</feature>